<dbReference type="EMBL" id="JAHXRF010000018">
    <property type="protein sequence ID" value="MBW4866520.1"/>
    <property type="molecule type" value="Genomic_DNA"/>
</dbReference>
<sequence length="224" mass="25675">MRALWSASKKKVIITTIVFFLLMLLVEGFISAIRGMGSPTATVSMYSVVIALFPLWLLACCIFASWGMSNASAIDERRVNASRGWIIRWTFFVVLPFLFYGILAYLLDAIIATPTYQPMPWVEGSEFFPFGNILPFIFFFSSFFFVVSTYFPRYTFLIGCGILILVYIIISIAWPQAVWWNPDNIEIPTPFMVYFLILAVLALPLSYFRIRCLHQGEEETVSEK</sequence>
<feature type="transmembrane region" description="Helical" evidence="1">
    <location>
        <begin position="86"/>
        <end position="107"/>
    </location>
</feature>
<dbReference type="AlphaFoldDB" id="A0AAW4NSK1"/>
<evidence type="ECO:0000256" key="1">
    <source>
        <dbReference type="SAM" id="Phobius"/>
    </source>
</evidence>
<name>A0AAW4NSK1_9BACT</name>
<proteinExistence type="predicted"/>
<keyword evidence="1" id="KW-0812">Transmembrane</keyword>
<dbReference type="Proteomes" id="UP001196873">
    <property type="component" value="Unassembled WGS sequence"/>
</dbReference>
<evidence type="ECO:0000313" key="2">
    <source>
        <dbReference type="EMBL" id="MBW4866520.1"/>
    </source>
</evidence>
<gene>
    <name evidence="2" type="ORF">KZY68_11035</name>
</gene>
<keyword evidence="1" id="KW-1133">Transmembrane helix</keyword>
<accession>A0AAW4NSK1</accession>
<comment type="caution">
    <text evidence="2">The sequence shown here is derived from an EMBL/GenBank/DDBJ whole genome shotgun (WGS) entry which is preliminary data.</text>
</comment>
<protein>
    <submittedName>
        <fullName evidence="2">Uncharacterized protein</fullName>
    </submittedName>
</protein>
<feature type="transmembrane region" description="Helical" evidence="1">
    <location>
        <begin position="45"/>
        <end position="66"/>
    </location>
</feature>
<feature type="transmembrane region" description="Helical" evidence="1">
    <location>
        <begin position="154"/>
        <end position="175"/>
    </location>
</feature>
<organism evidence="2 3">
    <name type="scientific">Segatella salivae</name>
    <dbReference type="NCBI Taxonomy" id="228604"/>
    <lineage>
        <taxon>Bacteria</taxon>
        <taxon>Pseudomonadati</taxon>
        <taxon>Bacteroidota</taxon>
        <taxon>Bacteroidia</taxon>
        <taxon>Bacteroidales</taxon>
        <taxon>Prevotellaceae</taxon>
        <taxon>Segatella</taxon>
    </lineage>
</organism>
<feature type="transmembrane region" description="Helical" evidence="1">
    <location>
        <begin position="187"/>
        <end position="208"/>
    </location>
</feature>
<keyword evidence="1" id="KW-0472">Membrane</keyword>
<evidence type="ECO:0000313" key="3">
    <source>
        <dbReference type="Proteomes" id="UP001196873"/>
    </source>
</evidence>
<reference evidence="2" key="1">
    <citation type="submission" date="2021-07" db="EMBL/GenBank/DDBJ databases">
        <title>Genomic diversity and antimicrobial resistance of Prevotella spp. isolated from chronic lung disease airways.</title>
        <authorList>
            <person name="Webb K.A."/>
            <person name="Olagoke O.S."/>
            <person name="Baird T."/>
            <person name="Neill J."/>
            <person name="Pham A."/>
            <person name="Wells T.J."/>
            <person name="Ramsay K.A."/>
            <person name="Bell S.C."/>
            <person name="Sarovich D.S."/>
            <person name="Price E.P."/>
        </authorList>
    </citation>
    <scope>NUCLEOTIDE SEQUENCE</scope>
    <source>
        <strain evidence="2">SCHI0047.S.3</strain>
    </source>
</reference>
<feature type="transmembrane region" description="Helical" evidence="1">
    <location>
        <begin position="12"/>
        <end position="33"/>
    </location>
</feature>
<feature type="transmembrane region" description="Helical" evidence="1">
    <location>
        <begin position="127"/>
        <end position="147"/>
    </location>
</feature>